<gene>
    <name evidence="2" type="ORF">OKW52_10540</name>
</gene>
<feature type="compositionally biased region" description="Basic and acidic residues" evidence="1">
    <location>
        <begin position="1"/>
        <end position="14"/>
    </location>
</feature>
<feature type="region of interest" description="Disordered" evidence="1">
    <location>
        <begin position="1"/>
        <end position="23"/>
    </location>
</feature>
<dbReference type="RefSeq" id="WP_264505663.1">
    <property type="nucleotide sequence ID" value="NZ_JAPDFL010000001.1"/>
</dbReference>
<feature type="compositionally biased region" description="Low complexity" evidence="1">
    <location>
        <begin position="62"/>
        <end position="76"/>
    </location>
</feature>
<evidence type="ECO:0000313" key="2">
    <source>
        <dbReference type="EMBL" id="MCW1932682.1"/>
    </source>
</evidence>
<proteinExistence type="predicted"/>
<name>A0ABT3GYT4_9RHOB</name>
<evidence type="ECO:0000313" key="3">
    <source>
        <dbReference type="Proteomes" id="UP001208938"/>
    </source>
</evidence>
<reference evidence="2 3" key="1">
    <citation type="submission" date="2022-10" db="EMBL/GenBank/DDBJ databases">
        <title>Pararhodobacter sp. nov., isolated from marine algae.</title>
        <authorList>
            <person name="Choi B.J."/>
            <person name="Kim J.M."/>
            <person name="Lee J.K."/>
            <person name="Choi D.G."/>
            <person name="Jeon C.O."/>
        </authorList>
    </citation>
    <scope>NUCLEOTIDE SEQUENCE [LARGE SCALE GENOMIC DNA]</scope>
    <source>
        <strain evidence="2 3">ZQ420</strain>
    </source>
</reference>
<evidence type="ECO:0000256" key="1">
    <source>
        <dbReference type="SAM" id="MobiDB-lite"/>
    </source>
</evidence>
<comment type="caution">
    <text evidence="2">The sequence shown here is derived from an EMBL/GenBank/DDBJ whole genome shotgun (WGS) entry which is preliminary data.</text>
</comment>
<feature type="region of interest" description="Disordered" evidence="1">
    <location>
        <begin position="52"/>
        <end position="91"/>
    </location>
</feature>
<accession>A0ABT3GYT4</accession>
<organism evidence="2 3">
    <name type="scientific">Pararhodobacter zhoushanensis</name>
    <dbReference type="NCBI Taxonomy" id="2479545"/>
    <lineage>
        <taxon>Bacteria</taxon>
        <taxon>Pseudomonadati</taxon>
        <taxon>Pseudomonadota</taxon>
        <taxon>Alphaproteobacteria</taxon>
        <taxon>Rhodobacterales</taxon>
        <taxon>Paracoccaceae</taxon>
        <taxon>Pararhodobacter</taxon>
    </lineage>
</organism>
<sequence>MTKYHPLDVRHPDNRPYLSKNYLLDPPSMTHNTRYDAVEPARGRAARLAEMVSAPLGRGQRTSTATPSSPAQATAPWGSTPSRAAPVGATSSGASRAAGILRTVFFLGVFGFIVLNQTDAFEQITAELRGWFASMGIAFPF</sequence>
<dbReference type="EMBL" id="JAPDFL010000001">
    <property type="protein sequence ID" value="MCW1932682.1"/>
    <property type="molecule type" value="Genomic_DNA"/>
</dbReference>
<keyword evidence="3" id="KW-1185">Reference proteome</keyword>
<protein>
    <submittedName>
        <fullName evidence="2">Uncharacterized protein</fullName>
    </submittedName>
</protein>
<dbReference type="Proteomes" id="UP001208938">
    <property type="component" value="Unassembled WGS sequence"/>
</dbReference>